<dbReference type="SUPFAM" id="SSF53448">
    <property type="entry name" value="Nucleotide-diphospho-sugar transferases"/>
    <property type="match status" value="1"/>
</dbReference>
<dbReference type="AlphaFoldDB" id="A0A1D9G8F5"/>
<organism evidence="2 3">
    <name type="scientific">Moorena producens (strain JHB)</name>
    <dbReference type="NCBI Taxonomy" id="1454205"/>
    <lineage>
        <taxon>Bacteria</taxon>
        <taxon>Bacillati</taxon>
        <taxon>Cyanobacteriota</taxon>
        <taxon>Cyanophyceae</taxon>
        <taxon>Coleofasciculales</taxon>
        <taxon>Coleofasciculaceae</taxon>
        <taxon>Moorena</taxon>
    </lineage>
</organism>
<dbReference type="InterPro" id="IPR001173">
    <property type="entry name" value="Glyco_trans_2-like"/>
</dbReference>
<dbReference type="Gene3D" id="3.90.550.10">
    <property type="entry name" value="Spore Coat Polysaccharide Biosynthesis Protein SpsA, Chain A"/>
    <property type="match status" value="1"/>
</dbReference>
<protein>
    <submittedName>
        <fullName evidence="2">Glycosyltransferase family 2 protein</fullName>
    </submittedName>
</protein>
<dbReference type="Proteomes" id="UP000176944">
    <property type="component" value="Chromosome"/>
</dbReference>
<dbReference type="PANTHER" id="PTHR22916">
    <property type="entry name" value="GLYCOSYLTRANSFERASE"/>
    <property type="match status" value="1"/>
</dbReference>
<proteinExistence type="predicted"/>
<accession>A0A1D9G8F5</accession>
<name>A0A1D9G8F5_MOOP1</name>
<dbReference type="Pfam" id="PF00535">
    <property type="entry name" value="Glycos_transf_2"/>
    <property type="match status" value="1"/>
</dbReference>
<evidence type="ECO:0000313" key="3">
    <source>
        <dbReference type="Proteomes" id="UP000176944"/>
    </source>
</evidence>
<sequence>MKLTVIVPTFNRAELLAEAIDSILRQSPPVYEIVISDDGSSDATQNLCKKWQQTHYQTRIVVTRSSDNLGAQVARNRGMKLATGDAILFMDSDDVLADNGVLPLVRELQCDQHLDYVYGQVLKVNFQLEPIKDIKPIGTKVSPAPVEIAGYHWHTMGAIYRRDYLRKVGCWNEKLTGSQDWEFQARVKLAGGQGKFVEHVIGLWRDHSSNRVGTKSFRYDYVESVVHACLLIRDKSWEIGIFDRALERRLARKIMVHALEFAVNGYDRHKSDSLHHAIKTLRYDPAIQFLVRLWQILPNNFDFILWQIINYGKQH</sequence>
<evidence type="ECO:0000259" key="1">
    <source>
        <dbReference type="Pfam" id="PF00535"/>
    </source>
</evidence>
<dbReference type="GO" id="GO:0016758">
    <property type="term" value="F:hexosyltransferase activity"/>
    <property type="evidence" value="ECO:0007669"/>
    <property type="project" value="UniProtKB-ARBA"/>
</dbReference>
<dbReference type="PANTHER" id="PTHR22916:SF3">
    <property type="entry name" value="UDP-GLCNAC:BETAGAL BETA-1,3-N-ACETYLGLUCOSAMINYLTRANSFERASE-LIKE PROTEIN 1"/>
    <property type="match status" value="1"/>
</dbReference>
<dbReference type="EMBL" id="CP017708">
    <property type="protein sequence ID" value="AOY83929.1"/>
    <property type="molecule type" value="Genomic_DNA"/>
</dbReference>
<gene>
    <name evidence="2" type="ORF">BJP36_32415</name>
</gene>
<feature type="domain" description="Glycosyltransferase 2-like" evidence="1">
    <location>
        <begin position="4"/>
        <end position="134"/>
    </location>
</feature>
<dbReference type="CDD" id="cd00761">
    <property type="entry name" value="Glyco_tranf_GTA_type"/>
    <property type="match status" value="1"/>
</dbReference>
<evidence type="ECO:0000313" key="2">
    <source>
        <dbReference type="EMBL" id="AOY83929.1"/>
    </source>
</evidence>
<reference evidence="3" key="1">
    <citation type="submission" date="2016-10" db="EMBL/GenBank/DDBJ databases">
        <title>Comparative genomics uncovers the prolific and rare metabolic potential of the cyanobacterial genus Moorea.</title>
        <authorList>
            <person name="Leao T."/>
            <person name="Castelao G."/>
            <person name="Korobeynikov A."/>
            <person name="Monroe E.A."/>
            <person name="Podell S."/>
            <person name="Glukhov E."/>
            <person name="Allen E."/>
            <person name="Gerwick W.H."/>
            <person name="Gerwick L."/>
        </authorList>
    </citation>
    <scope>NUCLEOTIDE SEQUENCE [LARGE SCALE GENOMIC DNA]</scope>
    <source>
        <strain evidence="3">JHB</strain>
    </source>
</reference>
<dbReference type="InterPro" id="IPR029044">
    <property type="entry name" value="Nucleotide-diphossugar_trans"/>
</dbReference>